<dbReference type="RefSeq" id="WP_394844724.1">
    <property type="nucleotide sequence ID" value="NZ_CP089982.1"/>
</dbReference>
<gene>
    <name evidence="3" type="ORF">LZC95_47720</name>
</gene>
<evidence type="ECO:0000256" key="2">
    <source>
        <dbReference type="SAM" id="Phobius"/>
    </source>
</evidence>
<dbReference type="InterPro" id="IPR036188">
    <property type="entry name" value="FAD/NAD-bd_sf"/>
</dbReference>
<proteinExistence type="predicted"/>
<dbReference type="EMBL" id="CP089982">
    <property type="protein sequence ID" value="WXA94121.1"/>
    <property type="molecule type" value="Genomic_DNA"/>
</dbReference>
<keyword evidence="4" id="KW-1185">Reference proteome</keyword>
<organism evidence="3 4">
    <name type="scientific">Pendulispora brunnea</name>
    <dbReference type="NCBI Taxonomy" id="2905690"/>
    <lineage>
        <taxon>Bacteria</taxon>
        <taxon>Pseudomonadati</taxon>
        <taxon>Myxococcota</taxon>
        <taxon>Myxococcia</taxon>
        <taxon>Myxococcales</taxon>
        <taxon>Sorangiineae</taxon>
        <taxon>Pendulisporaceae</taxon>
        <taxon>Pendulispora</taxon>
    </lineage>
</organism>
<accession>A0ABZ2K606</accession>
<feature type="transmembrane region" description="Helical" evidence="2">
    <location>
        <begin position="77"/>
        <end position="96"/>
    </location>
</feature>
<name>A0ABZ2K606_9BACT</name>
<dbReference type="Pfam" id="PF02592">
    <property type="entry name" value="Vut_1"/>
    <property type="match status" value="1"/>
</dbReference>
<keyword evidence="2" id="KW-0812">Transmembrane</keyword>
<dbReference type="SUPFAM" id="SSF51905">
    <property type="entry name" value="FAD/NAD(P)-binding domain"/>
    <property type="match status" value="1"/>
</dbReference>
<keyword evidence="2" id="KW-0472">Membrane</keyword>
<sequence length="230" mass="24607">MTAPAVAVGKIGNSVSRVGIAAVGAYVGAQVIADITSVKIGTVFGLAVDMGTWIYPITFTLRDVVHKALGRHAARTLVLTAAAVNLAMAAYLQWVARQPSDPSYALGNEFAAVLGPLWRIAIASILAEVVSELLDTEVYHWFVRRVTTRHQWARVALSNAASIPVDNVVFAVGAFGALPFLKDHPLTLPWPAVWSIFLVNLTVKGAVSALSLPLIYVSADRDWHADPEDA</sequence>
<keyword evidence="2" id="KW-1133">Transmembrane helix</keyword>
<dbReference type="PANTHER" id="PTHR34300">
    <property type="entry name" value="QUEUOSINE PRECURSOR TRANSPORTER-RELATED"/>
    <property type="match status" value="1"/>
</dbReference>
<reference evidence="3 4" key="1">
    <citation type="submission" date="2021-12" db="EMBL/GenBank/DDBJ databases">
        <title>Discovery of the Pendulisporaceae a myxobacterial family with distinct sporulation behavior and unique specialized metabolism.</title>
        <authorList>
            <person name="Garcia R."/>
            <person name="Popoff A."/>
            <person name="Bader C.D."/>
            <person name="Loehr J."/>
            <person name="Walesch S."/>
            <person name="Walt C."/>
            <person name="Boldt J."/>
            <person name="Bunk B."/>
            <person name="Haeckl F.J.F.P.J."/>
            <person name="Gunesch A.P."/>
            <person name="Birkelbach J."/>
            <person name="Nuebel U."/>
            <person name="Pietschmann T."/>
            <person name="Bach T."/>
            <person name="Mueller R."/>
        </authorList>
    </citation>
    <scope>NUCLEOTIDE SEQUENCE [LARGE SCALE GENOMIC DNA]</scope>
    <source>
        <strain evidence="3 4">MSr12523</strain>
    </source>
</reference>
<evidence type="ECO:0000256" key="1">
    <source>
        <dbReference type="NCBIfam" id="TIGR00697"/>
    </source>
</evidence>
<dbReference type="NCBIfam" id="TIGR00697">
    <property type="entry name" value="queuosine precursor transporter"/>
    <property type="match status" value="1"/>
</dbReference>
<dbReference type="PANTHER" id="PTHR34300:SF2">
    <property type="entry name" value="QUEUOSINE PRECURSOR TRANSPORTER-RELATED"/>
    <property type="match status" value="1"/>
</dbReference>
<feature type="transmembrane region" description="Helical" evidence="2">
    <location>
        <begin position="155"/>
        <end position="181"/>
    </location>
</feature>
<evidence type="ECO:0000313" key="3">
    <source>
        <dbReference type="EMBL" id="WXA94121.1"/>
    </source>
</evidence>
<dbReference type="InterPro" id="IPR003744">
    <property type="entry name" value="YhhQ"/>
</dbReference>
<evidence type="ECO:0000313" key="4">
    <source>
        <dbReference type="Proteomes" id="UP001379533"/>
    </source>
</evidence>
<feature type="transmembrane region" description="Helical" evidence="2">
    <location>
        <begin position="193"/>
        <end position="217"/>
    </location>
</feature>
<feature type="transmembrane region" description="Helical" evidence="2">
    <location>
        <begin position="116"/>
        <end position="134"/>
    </location>
</feature>
<dbReference type="Proteomes" id="UP001379533">
    <property type="component" value="Chromosome"/>
</dbReference>
<protein>
    <recommendedName>
        <fullName evidence="1">Queuosine precursor transporter</fullName>
    </recommendedName>
</protein>